<evidence type="ECO:0000313" key="2">
    <source>
        <dbReference type="Proteomes" id="UP000076296"/>
    </source>
</evidence>
<dbReference type="EMBL" id="LRDT01000093">
    <property type="protein sequence ID" value="KZA06972.1"/>
    <property type="molecule type" value="Genomic_DNA"/>
</dbReference>
<reference evidence="1 2" key="1">
    <citation type="submission" date="2016-01" db="EMBL/GenBank/DDBJ databases">
        <title>Draft sequences of Acinetobacter baumannii isolates from wounded military personnel.</title>
        <authorList>
            <person name="Arivett B.A."/>
            <person name="Fiester S.E."/>
            <person name="Ream D.C."/>
            <person name="Actis L.A."/>
        </authorList>
    </citation>
    <scope>NUCLEOTIDE SEQUENCE [LARGE SCALE GENOMIC DNA]</scope>
    <source>
        <strain evidence="1 2">AB2828</strain>
    </source>
</reference>
<accession>A0AAJ0VL97</accession>
<dbReference type="Proteomes" id="UP000076296">
    <property type="component" value="Unassembled WGS sequence"/>
</dbReference>
<sequence>MSILDHAWLLTRADVIAQRDGFIVTKEDGGQSVIGMVRPDTAAGRTIWRAHASDLSSWAEDRPGAIQRVLDIHNMTEKARLFNLEHPEMRG</sequence>
<evidence type="ECO:0000313" key="1">
    <source>
        <dbReference type="EMBL" id="KZA06972.1"/>
    </source>
</evidence>
<comment type="caution">
    <text evidence="1">The sequence shown here is derived from an EMBL/GenBank/DDBJ whole genome shotgun (WGS) entry which is preliminary data.</text>
</comment>
<gene>
    <name evidence="1" type="ORF">LV35_04229</name>
</gene>
<proteinExistence type="predicted"/>
<organism evidence="1 2">
    <name type="scientific">Acinetobacter baumannii</name>
    <dbReference type="NCBI Taxonomy" id="470"/>
    <lineage>
        <taxon>Bacteria</taxon>
        <taxon>Pseudomonadati</taxon>
        <taxon>Pseudomonadota</taxon>
        <taxon>Gammaproteobacteria</taxon>
        <taxon>Moraxellales</taxon>
        <taxon>Moraxellaceae</taxon>
        <taxon>Acinetobacter</taxon>
        <taxon>Acinetobacter calcoaceticus/baumannii complex</taxon>
    </lineage>
</organism>
<name>A0AAJ0VL97_ACIBA</name>
<dbReference type="AlphaFoldDB" id="A0AAJ0VL97"/>
<protein>
    <submittedName>
        <fullName evidence="1">Uncharacterized protein</fullName>
    </submittedName>
</protein>